<sequence>MDIEIQRFVSKACHLPHDTPVFLHMVVVVEGSLEIPLIVARVPHMRGDLMECLTHSLESSVSEVAGTTVDCQQ</sequence>
<keyword evidence="2" id="KW-1185">Reference proteome</keyword>
<proteinExistence type="predicted"/>
<organism evidence="1 2">
    <name type="scientific">Portunus trituberculatus</name>
    <name type="common">Swimming crab</name>
    <name type="synonym">Neptunus trituberculatus</name>
    <dbReference type="NCBI Taxonomy" id="210409"/>
    <lineage>
        <taxon>Eukaryota</taxon>
        <taxon>Metazoa</taxon>
        <taxon>Ecdysozoa</taxon>
        <taxon>Arthropoda</taxon>
        <taxon>Crustacea</taxon>
        <taxon>Multicrustacea</taxon>
        <taxon>Malacostraca</taxon>
        <taxon>Eumalacostraca</taxon>
        <taxon>Eucarida</taxon>
        <taxon>Decapoda</taxon>
        <taxon>Pleocyemata</taxon>
        <taxon>Brachyura</taxon>
        <taxon>Eubrachyura</taxon>
        <taxon>Portunoidea</taxon>
        <taxon>Portunidae</taxon>
        <taxon>Portuninae</taxon>
        <taxon>Portunus</taxon>
    </lineage>
</organism>
<dbReference type="AlphaFoldDB" id="A0A5B7G516"/>
<evidence type="ECO:0000313" key="1">
    <source>
        <dbReference type="EMBL" id="MPC54062.1"/>
    </source>
</evidence>
<protein>
    <submittedName>
        <fullName evidence="1">Uncharacterized protein</fullName>
    </submittedName>
</protein>
<name>A0A5B7G516_PORTR</name>
<dbReference type="EMBL" id="VSRR010012079">
    <property type="protein sequence ID" value="MPC54062.1"/>
    <property type="molecule type" value="Genomic_DNA"/>
</dbReference>
<comment type="caution">
    <text evidence="1">The sequence shown here is derived from an EMBL/GenBank/DDBJ whole genome shotgun (WGS) entry which is preliminary data.</text>
</comment>
<gene>
    <name evidence="1" type="ORF">E2C01_047969</name>
</gene>
<reference evidence="1 2" key="1">
    <citation type="submission" date="2019-05" db="EMBL/GenBank/DDBJ databases">
        <title>Another draft genome of Portunus trituberculatus and its Hox gene families provides insights of decapod evolution.</title>
        <authorList>
            <person name="Jeong J.-H."/>
            <person name="Song I."/>
            <person name="Kim S."/>
            <person name="Choi T."/>
            <person name="Kim D."/>
            <person name="Ryu S."/>
            <person name="Kim W."/>
        </authorList>
    </citation>
    <scope>NUCLEOTIDE SEQUENCE [LARGE SCALE GENOMIC DNA]</scope>
    <source>
        <tissue evidence="1">Muscle</tissue>
    </source>
</reference>
<dbReference type="Proteomes" id="UP000324222">
    <property type="component" value="Unassembled WGS sequence"/>
</dbReference>
<accession>A0A5B7G516</accession>
<evidence type="ECO:0000313" key="2">
    <source>
        <dbReference type="Proteomes" id="UP000324222"/>
    </source>
</evidence>